<organism evidence="13 14">
    <name type="scientific">Venturia effusa</name>
    <dbReference type="NCBI Taxonomy" id="50376"/>
    <lineage>
        <taxon>Eukaryota</taxon>
        <taxon>Fungi</taxon>
        <taxon>Dikarya</taxon>
        <taxon>Ascomycota</taxon>
        <taxon>Pezizomycotina</taxon>
        <taxon>Dothideomycetes</taxon>
        <taxon>Pleosporomycetidae</taxon>
        <taxon>Venturiales</taxon>
        <taxon>Venturiaceae</taxon>
        <taxon>Venturia</taxon>
    </lineage>
</organism>
<evidence type="ECO:0000256" key="5">
    <source>
        <dbReference type="ARBA" id="ARBA00022801"/>
    </source>
</evidence>
<dbReference type="OrthoDB" id="10035502at2759"/>
<dbReference type="InterPro" id="IPR035971">
    <property type="entry name" value="CBD_sf"/>
</dbReference>
<evidence type="ECO:0000256" key="9">
    <source>
        <dbReference type="ARBA" id="ARBA00023326"/>
    </source>
</evidence>
<dbReference type="PANTHER" id="PTHR39730:SF1">
    <property type="entry name" value="ENDOGLUCANASE 1"/>
    <property type="match status" value="1"/>
</dbReference>
<dbReference type="Gene3D" id="2.40.40.10">
    <property type="entry name" value="RlpA-like domain"/>
    <property type="match status" value="1"/>
</dbReference>
<dbReference type="Pfam" id="PF00734">
    <property type="entry name" value="CBM_1"/>
    <property type="match status" value="1"/>
</dbReference>
<keyword evidence="4" id="KW-0732">Signal</keyword>
<feature type="domain" description="Glycosyl hydrolases family 45 active site" evidence="12">
    <location>
        <begin position="31"/>
        <end position="42"/>
    </location>
</feature>
<feature type="region of interest" description="Disordered" evidence="11">
    <location>
        <begin position="283"/>
        <end position="311"/>
    </location>
</feature>
<sequence length="767" mass="81234">MVSSTFVRSAGLFSTLFSIQANAGASGSGTTTRYWDCCKPSCAWSGKADVTAPVKTCDIKDSPLTDAAAVNGCGGGTAYMCSDQSPWAVNSTLAYGFAAVNIAGGSESSWCSACYALKFTSGGAVGKTMIVQATNTGGDLGSNQFDLAIPGGGVGIFNGCTAEWGAPSSGWGAQYGGISSATACSSFPAKLKPGCDWRFDWFGGADNPTVDFTQVACPAEILAKTGSKRNDDSSMPNVVGSVSGSVSSSAAPAVSTSKAATSSKAPAVSSSKAPVVSSAAPVSSSYSAPAVPSKASSSSTPVKAASTPGLTVNPSSTMATVIKTISKSACPASSSASASAVSNASAAAKYAQCGGTGWTGPTICMATSHDISSPPNFDAPASGSELREKRKAFKEAGKGIYADDDPVSLRGYRRIKWYFHQEPWEILRTPALAPFEPSYYHPTLLDSLGNLGELIELSPSQYNRKKVLASVGEAAGEITLSQPITGLPRYELRRALVDAIDSVIHGLHEPSNRKRRRFTSATTSNPTSQPKRVRQLPAPITEAREDVDQPQLGAQSAEPLPAHHEQRGGTLDPVIKLEDDLNHVIATTAELRLRILPPSQDTPPQEKYLAQAQYYTALHQWTVQSERLEVVAADATALSSQLGRRETELDQAIAIIEMEGAKFAENRRAVAIQNETDEASRAALNSRLGFTVSERFWKSFQSNVEMELRDLDRTSIEAEKRYLKVIRKKEKNVADSAKMAELMQKIDTLKKELDTPIDKSVKMERLA</sequence>
<feature type="compositionally biased region" description="Low complexity" evidence="11">
    <location>
        <begin position="283"/>
        <end position="308"/>
    </location>
</feature>
<evidence type="ECO:0000256" key="10">
    <source>
        <dbReference type="PROSITE-ProRule" id="PRU10069"/>
    </source>
</evidence>
<dbReference type="Proteomes" id="UP000316270">
    <property type="component" value="Chromosome 7"/>
</dbReference>
<evidence type="ECO:0000256" key="7">
    <source>
        <dbReference type="ARBA" id="ARBA00023277"/>
    </source>
</evidence>
<dbReference type="STRING" id="50376.A0A517LA24"/>
<evidence type="ECO:0000256" key="1">
    <source>
        <dbReference type="ARBA" id="ARBA00000966"/>
    </source>
</evidence>
<keyword evidence="9" id="KW-0624">Polysaccharide degradation</keyword>
<evidence type="ECO:0000256" key="2">
    <source>
        <dbReference type="ARBA" id="ARBA00007793"/>
    </source>
</evidence>
<protein>
    <recommendedName>
        <fullName evidence="3 10">Cellulase</fullName>
        <ecNumber evidence="3 10">3.2.1.4</ecNumber>
    </recommendedName>
</protein>
<evidence type="ECO:0000313" key="13">
    <source>
        <dbReference type="EMBL" id="QDS72490.1"/>
    </source>
</evidence>
<dbReference type="InterPro" id="IPR036908">
    <property type="entry name" value="RlpA-like_sf"/>
</dbReference>
<keyword evidence="14" id="KW-1185">Reference proteome</keyword>
<dbReference type="SUPFAM" id="SSF50685">
    <property type="entry name" value="Barwin-like endoglucanases"/>
    <property type="match status" value="1"/>
</dbReference>
<dbReference type="PANTHER" id="PTHR39730">
    <property type="entry name" value="ENDOGLUCANASE 1"/>
    <property type="match status" value="1"/>
</dbReference>
<keyword evidence="6" id="KW-0136">Cellulose degradation</keyword>
<dbReference type="GO" id="GO:0030248">
    <property type="term" value="F:cellulose binding"/>
    <property type="evidence" value="ECO:0007669"/>
    <property type="project" value="InterPro"/>
</dbReference>
<name>A0A517LA24_9PEZI</name>
<comment type="similarity">
    <text evidence="2">Belongs to the glycosyl hydrolase 45 (cellulase K) family.</text>
</comment>
<dbReference type="Pfam" id="PF02015">
    <property type="entry name" value="Glyco_hydro_45"/>
    <property type="match status" value="1"/>
</dbReference>
<accession>A0A517LA24</accession>
<feature type="active site" description="Nucleophile" evidence="10">
    <location>
        <position position="36"/>
    </location>
</feature>
<proteinExistence type="inferred from homology"/>
<feature type="compositionally biased region" description="Polar residues" evidence="11">
    <location>
        <begin position="519"/>
        <end position="530"/>
    </location>
</feature>
<dbReference type="InterPro" id="IPR052288">
    <property type="entry name" value="GH45_Enzymes"/>
</dbReference>
<feature type="region of interest" description="Disordered" evidence="11">
    <location>
        <begin position="226"/>
        <end position="249"/>
    </location>
</feature>
<evidence type="ECO:0000256" key="4">
    <source>
        <dbReference type="ARBA" id="ARBA00022729"/>
    </source>
</evidence>
<gene>
    <name evidence="13" type="ORF">FKW77_010037</name>
</gene>
<keyword evidence="5" id="KW-0378">Hydrolase</keyword>
<dbReference type="EC" id="3.2.1.4" evidence="3 10"/>
<feature type="compositionally biased region" description="Low complexity" evidence="11">
    <location>
        <begin position="238"/>
        <end position="249"/>
    </location>
</feature>
<dbReference type="InterPro" id="IPR000334">
    <property type="entry name" value="Glyco_hydro_45"/>
</dbReference>
<dbReference type="GO" id="GO:0005576">
    <property type="term" value="C:extracellular region"/>
    <property type="evidence" value="ECO:0007669"/>
    <property type="project" value="InterPro"/>
</dbReference>
<dbReference type="GO" id="GO:0030245">
    <property type="term" value="P:cellulose catabolic process"/>
    <property type="evidence" value="ECO:0007669"/>
    <property type="project" value="UniProtKB-KW"/>
</dbReference>
<reference evidence="13 14" key="1">
    <citation type="submission" date="2019-07" db="EMBL/GenBank/DDBJ databases">
        <title>Finished genome of Venturia effusa.</title>
        <authorList>
            <person name="Young C.A."/>
            <person name="Cox M.P."/>
            <person name="Ganley A.R.D."/>
            <person name="David W.J."/>
        </authorList>
    </citation>
    <scope>NUCLEOTIDE SEQUENCE [LARGE SCALE GENOMIC DNA]</scope>
    <source>
        <strain evidence="14">albino</strain>
    </source>
</reference>
<evidence type="ECO:0000256" key="6">
    <source>
        <dbReference type="ARBA" id="ARBA00023001"/>
    </source>
</evidence>
<dbReference type="AlphaFoldDB" id="A0A517LA24"/>
<dbReference type="CDD" id="cd22278">
    <property type="entry name" value="DPBB_GH45_endoglucanase"/>
    <property type="match status" value="1"/>
</dbReference>
<comment type="catalytic activity">
    <reaction evidence="1 10">
        <text>Endohydrolysis of (1-&gt;4)-beta-D-glucosidic linkages in cellulose, lichenin and cereal beta-D-glucans.</text>
        <dbReference type="EC" id="3.2.1.4"/>
    </reaction>
</comment>
<keyword evidence="7" id="KW-0119">Carbohydrate metabolism</keyword>
<keyword evidence="8" id="KW-0326">Glycosidase</keyword>
<dbReference type="EMBL" id="CP042191">
    <property type="protein sequence ID" value="QDS72490.1"/>
    <property type="molecule type" value="Genomic_DNA"/>
</dbReference>
<dbReference type="GO" id="GO:0008810">
    <property type="term" value="F:cellulase activity"/>
    <property type="evidence" value="ECO:0007669"/>
    <property type="project" value="UniProtKB-EC"/>
</dbReference>
<evidence type="ECO:0000256" key="3">
    <source>
        <dbReference type="ARBA" id="ARBA00012601"/>
    </source>
</evidence>
<dbReference type="InterPro" id="IPR000254">
    <property type="entry name" value="CBD"/>
</dbReference>
<dbReference type="PROSITE" id="PS01140">
    <property type="entry name" value="GLYCOSYL_HYDROL_F45"/>
    <property type="match status" value="1"/>
</dbReference>
<evidence type="ECO:0000256" key="11">
    <source>
        <dbReference type="SAM" id="MobiDB-lite"/>
    </source>
</evidence>
<evidence type="ECO:0000259" key="12">
    <source>
        <dbReference type="PROSITE" id="PS01140"/>
    </source>
</evidence>
<evidence type="ECO:0000313" key="14">
    <source>
        <dbReference type="Proteomes" id="UP000316270"/>
    </source>
</evidence>
<feature type="region of interest" description="Disordered" evidence="11">
    <location>
        <begin position="508"/>
        <end position="567"/>
    </location>
</feature>
<dbReference type="SUPFAM" id="SSF57180">
    <property type="entry name" value="Cellulose-binding domain"/>
    <property type="match status" value="1"/>
</dbReference>
<evidence type="ECO:0000256" key="8">
    <source>
        <dbReference type="ARBA" id="ARBA00023295"/>
    </source>
</evidence>